<protein>
    <submittedName>
        <fullName evidence="1">CoA transferase</fullName>
    </submittedName>
</protein>
<sequence length="377" mass="39701">MTGTNTAGAAGDQRRGPLKGVRVLELAGLGPGPYGAMLLADLGADVVRVDRAGATAPDSPEKDIVQRGRRSVAADLKTPGGRALVRRLAAAADVLIDPFRPGVTERLGIGPDACTADNPRLIYARMTGFGQDGPLAAHAGHDINYVALAGALAHIGRRGEPPTPPLNLVGDMGGGGLLLAFGVTAALVERASSGRGQVLDVAMVDGVASLMTMMFGYLQQGVVSEERGANVFDSGSHFYDVYACADGRYVAVGAIEAPFFRNLVEAIGLDPGALPRRGDRGRWAESKRILAERFLTRTRDEWCEALAGKPDLCFSPVLTMSEAPRHPHLRERGTFTEIDGVVHPSPAPRFGRTPGSVHHVATVPGEHTDEVVADWLG</sequence>
<dbReference type="RefSeq" id="WP_151595534.1">
    <property type="nucleotide sequence ID" value="NZ_WBMS02000016.1"/>
</dbReference>
<dbReference type="PANTHER" id="PTHR48228:SF5">
    <property type="entry name" value="ALPHA-METHYLACYL-COA RACEMASE"/>
    <property type="match status" value="1"/>
</dbReference>
<name>A0A6I4MB75_9ACTN</name>
<dbReference type="EMBL" id="WBMS02000016">
    <property type="protein sequence ID" value="MWA02913.1"/>
    <property type="molecule type" value="Genomic_DNA"/>
</dbReference>
<keyword evidence="1" id="KW-0808">Transferase</keyword>
<evidence type="ECO:0000313" key="1">
    <source>
        <dbReference type="EMBL" id="MWA02913.1"/>
    </source>
</evidence>
<dbReference type="InterPro" id="IPR023606">
    <property type="entry name" value="CoA-Trfase_III_dom_1_sf"/>
</dbReference>
<dbReference type="Gene3D" id="3.40.50.10540">
    <property type="entry name" value="Crotonobetainyl-coa:carnitine coa-transferase, domain 1"/>
    <property type="match status" value="1"/>
</dbReference>
<dbReference type="AlphaFoldDB" id="A0A6I4MB75"/>
<keyword evidence="2" id="KW-1185">Reference proteome</keyword>
<dbReference type="Pfam" id="PF02515">
    <property type="entry name" value="CoA_transf_3"/>
    <property type="match status" value="1"/>
</dbReference>
<evidence type="ECO:0000313" key="2">
    <source>
        <dbReference type="Proteomes" id="UP000462055"/>
    </source>
</evidence>
<reference evidence="1" key="1">
    <citation type="submission" date="2019-12" db="EMBL/GenBank/DDBJ databases">
        <title>Actinomadura physcomitrii sp. nov., a novel actinomycete isolated from moss [Physcomitrium sphaericum (Ludw) Fuernr].</title>
        <authorList>
            <person name="Zhuang X."/>
        </authorList>
    </citation>
    <scope>NUCLEOTIDE SEQUENCE [LARGE SCALE GENOMIC DNA]</scope>
    <source>
        <strain evidence="1">LD22</strain>
    </source>
</reference>
<dbReference type="PANTHER" id="PTHR48228">
    <property type="entry name" value="SUCCINYL-COA--D-CITRAMALATE COA-TRANSFERASE"/>
    <property type="match status" value="1"/>
</dbReference>
<gene>
    <name evidence="1" type="ORF">F8568_021545</name>
</gene>
<dbReference type="GO" id="GO:0016740">
    <property type="term" value="F:transferase activity"/>
    <property type="evidence" value="ECO:0007669"/>
    <property type="project" value="UniProtKB-KW"/>
</dbReference>
<dbReference type="Gene3D" id="3.30.1540.10">
    <property type="entry name" value="formyl-coa transferase, domain 3"/>
    <property type="match status" value="1"/>
</dbReference>
<organism evidence="1 2">
    <name type="scientific">Actinomadura physcomitrii</name>
    <dbReference type="NCBI Taxonomy" id="2650748"/>
    <lineage>
        <taxon>Bacteria</taxon>
        <taxon>Bacillati</taxon>
        <taxon>Actinomycetota</taxon>
        <taxon>Actinomycetes</taxon>
        <taxon>Streptosporangiales</taxon>
        <taxon>Thermomonosporaceae</taxon>
        <taxon>Actinomadura</taxon>
    </lineage>
</organism>
<comment type="caution">
    <text evidence="1">The sequence shown here is derived from an EMBL/GenBank/DDBJ whole genome shotgun (WGS) entry which is preliminary data.</text>
</comment>
<proteinExistence type="predicted"/>
<dbReference type="InterPro" id="IPR003673">
    <property type="entry name" value="CoA-Trfase_fam_III"/>
</dbReference>
<dbReference type="Proteomes" id="UP000462055">
    <property type="component" value="Unassembled WGS sequence"/>
</dbReference>
<dbReference type="InterPro" id="IPR044855">
    <property type="entry name" value="CoA-Trfase_III_dom3_sf"/>
</dbReference>
<accession>A0A6I4MB75</accession>
<dbReference type="InterPro" id="IPR050509">
    <property type="entry name" value="CoA-transferase_III"/>
</dbReference>
<dbReference type="SUPFAM" id="SSF89796">
    <property type="entry name" value="CoA-transferase family III (CaiB/BaiF)"/>
    <property type="match status" value="1"/>
</dbReference>